<proteinExistence type="predicted"/>
<protein>
    <submittedName>
        <fullName evidence="2">Unnamed protein product</fullName>
    </submittedName>
</protein>
<evidence type="ECO:0000313" key="2">
    <source>
        <dbReference type="EMBL" id="GMG22989.1"/>
    </source>
</evidence>
<name>A0A9W6YVZ7_AMBMO</name>
<keyword evidence="3" id="KW-1185">Reference proteome</keyword>
<evidence type="ECO:0000256" key="1">
    <source>
        <dbReference type="SAM" id="MobiDB-lite"/>
    </source>
</evidence>
<reference evidence="2" key="1">
    <citation type="submission" date="2023-04" db="EMBL/GenBank/DDBJ databases">
        <title>Ambrosiozyma monospora NBRC 1965.</title>
        <authorList>
            <person name="Ichikawa N."/>
            <person name="Sato H."/>
            <person name="Tonouchi N."/>
        </authorList>
    </citation>
    <scope>NUCLEOTIDE SEQUENCE</scope>
    <source>
        <strain evidence="2">NBRC 1965</strain>
    </source>
</reference>
<evidence type="ECO:0000313" key="3">
    <source>
        <dbReference type="Proteomes" id="UP001165063"/>
    </source>
</evidence>
<accession>A0A9W6YVZ7</accession>
<sequence>MKSNGWLLPRSNTKKSFSIALATENGGAPRHKSFKARSRSISLFGSSLARGFKYHIPNDNNDLSGVECMYSESSNNISCETEPIKGTTKDKHSRTRRFREQLQLWSKHLFINNRDRIDKINNVDKADNTDKHINNEKNETEASVEIVGDARSPAFSDIINGYMSPALSEMFASDNEPHPNKSITIAFGDFKKKVSTCSTPYFSDTKLPAEPFSYKCCSSGNPSQSADGESSHTHDACSSTDNTLSPKKDADSSGNEIMLLLIDNVASAPLFEDGGEIIKKSAKETLIKIISDSDPVVYKDNNGKSFIAINVHSSLVSEL</sequence>
<dbReference type="Proteomes" id="UP001165063">
    <property type="component" value="Unassembled WGS sequence"/>
</dbReference>
<gene>
    <name evidence="2" type="ORF">Amon01_000272600</name>
</gene>
<comment type="caution">
    <text evidence="2">The sequence shown here is derived from an EMBL/GenBank/DDBJ whole genome shotgun (WGS) entry which is preliminary data.</text>
</comment>
<feature type="region of interest" description="Disordered" evidence="1">
    <location>
        <begin position="218"/>
        <end position="250"/>
    </location>
</feature>
<organism evidence="2 3">
    <name type="scientific">Ambrosiozyma monospora</name>
    <name type="common">Yeast</name>
    <name type="synonym">Endomycopsis monosporus</name>
    <dbReference type="NCBI Taxonomy" id="43982"/>
    <lineage>
        <taxon>Eukaryota</taxon>
        <taxon>Fungi</taxon>
        <taxon>Dikarya</taxon>
        <taxon>Ascomycota</taxon>
        <taxon>Saccharomycotina</taxon>
        <taxon>Pichiomycetes</taxon>
        <taxon>Pichiales</taxon>
        <taxon>Pichiaceae</taxon>
        <taxon>Ambrosiozyma</taxon>
    </lineage>
</organism>
<feature type="compositionally biased region" description="Polar residues" evidence="1">
    <location>
        <begin position="236"/>
        <end position="245"/>
    </location>
</feature>
<dbReference type="AlphaFoldDB" id="A0A9W6YVZ7"/>
<dbReference type="EMBL" id="BSXU01001029">
    <property type="protein sequence ID" value="GMG22989.1"/>
    <property type="molecule type" value="Genomic_DNA"/>
</dbReference>
<feature type="compositionally biased region" description="Polar residues" evidence="1">
    <location>
        <begin position="218"/>
        <end position="228"/>
    </location>
</feature>